<feature type="compositionally biased region" description="Low complexity" evidence="1">
    <location>
        <begin position="484"/>
        <end position="501"/>
    </location>
</feature>
<evidence type="ECO:0000259" key="2">
    <source>
        <dbReference type="Pfam" id="PF13532"/>
    </source>
</evidence>
<dbReference type="SUPFAM" id="SSF51197">
    <property type="entry name" value="Clavaminate synthase-like"/>
    <property type="match status" value="1"/>
</dbReference>
<dbReference type="EMBL" id="CAUYUJ010018006">
    <property type="protein sequence ID" value="CAK0879841.1"/>
    <property type="molecule type" value="Genomic_DNA"/>
</dbReference>
<proteinExistence type="predicted"/>
<dbReference type="InterPro" id="IPR037151">
    <property type="entry name" value="AlkB-like_sf"/>
</dbReference>
<feature type="compositionally biased region" description="Basic and acidic residues" evidence="1">
    <location>
        <begin position="691"/>
        <end position="709"/>
    </location>
</feature>
<reference evidence="3" key="1">
    <citation type="submission" date="2023-10" db="EMBL/GenBank/DDBJ databases">
        <authorList>
            <person name="Chen Y."/>
            <person name="Shah S."/>
            <person name="Dougan E. K."/>
            <person name="Thang M."/>
            <person name="Chan C."/>
        </authorList>
    </citation>
    <scope>NUCLEOTIDE SEQUENCE [LARGE SCALE GENOMIC DNA]</scope>
</reference>
<organism evidence="3 4">
    <name type="scientific">Prorocentrum cordatum</name>
    <dbReference type="NCBI Taxonomy" id="2364126"/>
    <lineage>
        <taxon>Eukaryota</taxon>
        <taxon>Sar</taxon>
        <taxon>Alveolata</taxon>
        <taxon>Dinophyceae</taxon>
        <taxon>Prorocentrales</taxon>
        <taxon>Prorocentraceae</taxon>
        <taxon>Prorocentrum</taxon>
    </lineage>
</organism>
<protein>
    <recommendedName>
        <fullName evidence="2">Alpha-ketoglutarate-dependent dioxygenase AlkB-like domain-containing protein</fullName>
    </recommendedName>
</protein>
<comment type="caution">
    <text evidence="3">The sequence shown here is derived from an EMBL/GenBank/DDBJ whole genome shotgun (WGS) entry which is preliminary data.</text>
</comment>
<name>A0ABN9W1H4_9DINO</name>
<feature type="region of interest" description="Disordered" evidence="1">
    <location>
        <begin position="473"/>
        <end position="510"/>
    </location>
</feature>
<sequence>MLVLVDNWPISQTTHALPALQPAGASEQAGRPLGALPPWLLPRVLATQVFASAREVSQVAANEYLDNAGISPHVEDDPTAFGPNLATLSLLSPVHLTLIPTSEPPLDQCGVDHGNWVKVLLEPRSLFVLQGESRYDYRHGIRRSRSVPLPGGTVLRRGSGYRRVSLTFRELLATRRQLEEDCVHGPTDGRGRYRWNVKNNDWCYQCAAPLVEFPALERKPTGKWLFGPPALAIADSPFNEQVQAPDAGVAAASGVYFGGEGKGTSGWVAHPPPEPDVSVFLRSKFGEGAGHVGLLKSLDEALAAKAAYPAPAKPVKPPLLEAEAHAKGVAARKAQDRLDICALRVLEGDEWLRQAREDEAAAAKAASETTLGWQQACAKHVPKAAATTAPATSSISLSTLLVAEGDVQELAVIEGPALDISGLELSDTERAERERVKRGLASEVQNAVSTALAATRQKFATLTSEAAAVHERLKASRRRGGTGEAADGAAPAAETATADGGVSKPAGPEADFLSPAEELAHDGEFLIKASGAFIWAAPLCRGVAYPVFGACSQMGAFFGAARARDSFVEWRGQGALDRLSMSISRAKVLPPCISSSTRLTPSTRKLGHDFTFHQKVALQPSKAPSMPYLRGLISLRSGMCKTARDKSAEGPLIKYALVEAGTEGNFELRGGAFKKQWRRRLQLAQPLPRVSRPEKKTSAASERPKQRVETMAKCRAASPDEALRLEFDALHDEKQHTDAAAYAQCFEIPADSWPATAGRFPARAGGEYLRFRHLLGQVNSEGLDRVAASSASWVSKTEDAMTSHHRLP</sequence>
<keyword evidence="4" id="KW-1185">Reference proteome</keyword>
<dbReference type="PANTHER" id="PTHR12463:SF1">
    <property type="entry name" value="2-OXOGLUTARATE AND FE-DEPENDENT OXYGENASE FAMILY PROTEIN"/>
    <property type="match status" value="1"/>
</dbReference>
<dbReference type="InterPro" id="IPR027450">
    <property type="entry name" value="AlkB-like"/>
</dbReference>
<evidence type="ECO:0000256" key="1">
    <source>
        <dbReference type="SAM" id="MobiDB-lite"/>
    </source>
</evidence>
<gene>
    <name evidence="3" type="ORF">PCOR1329_LOCUS63154</name>
</gene>
<evidence type="ECO:0000313" key="3">
    <source>
        <dbReference type="EMBL" id="CAK0879841.1"/>
    </source>
</evidence>
<feature type="domain" description="Alpha-ketoglutarate-dependent dioxygenase AlkB-like" evidence="2">
    <location>
        <begin position="53"/>
        <end position="169"/>
    </location>
</feature>
<dbReference type="PANTHER" id="PTHR12463">
    <property type="entry name" value="OXYGENASE-RELATED"/>
    <property type="match status" value="1"/>
</dbReference>
<dbReference type="Gene3D" id="2.60.120.590">
    <property type="entry name" value="Alpha-ketoglutarate-dependent dioxygenase AlkB-like"/>
    <property type="match status" value="1"/>
</dbReference>
<dbReference type="Pfam" id="PF13532">
    <property type="entry name" value="2OG-FeII_Oxy_2"/>
    <property type="match status" value="1"/>
</dbReference>
<dbReference type="Proteomes" id="UP001189429">
    <property type="component" value="Unassembled WGS sequence"/>
</dbReference>
<dbReference type="InterPro" id="IPR032857">
    <property type="entry name" value="ALKBH4"/>
</dbReference>
<feature type="region of interest" description="Disordered" evidence="1">
    <location>
        <begin position="686"/>
        <end position="709"/>
    </location>
</feature>
<evidence type="ECO:0000313" key="4">
    <source>
        <dbReference type="Proteomes" id="UP001189429"/>
    </source>
</evidence>
<accession>A0ABN9W1H4</accession>